<dbReference type="GO" id="GO:0006189">
    <property type="term" value="P:'de novo' IMP biosynthetic process"/>
    <property type="evidence" value="ECO:0007669"/>
    <property type="project" value="UniProtKB-UniPathway"/>
</dbReference>
<sequence>MIKRYTLPEMGALWTEEAKFQTWLEVEVEAARVMAERHIIPQAAYKAIKAKANFDVKRINEIEKEVNHDVIAFLTSVAEYVGPQAKYLHYGMTSSDVLDTSLSLQMKRAAGIIDKKIATALGVIKKLALAHKRTPCIGRTHGVLAEPTTLGLKFAVWYTELGRARARFAAATERIAVGKLSGAVGNFANLDPAIEEAVCRRLGLRPAEVSTQVVQRDRHAEYVTALALLASSLEKFATEIRNLQRTEIGEMSEGFAKGQKGSSAMPHKKNPITAERITGIARLLRGYALSAMENIPLWHERDIAHSSVERIIFPDSTIIVDYGLQKFIDLLTGLVINEKRMYENIFYGGGLVFSQRLLLKLAGPVGSRETAYRLVQRNALAAFEGKGLFRELVLRDKDITRHLTAAEIGSCFDLDYYLKNVDKIFRRVFRK</sequence>
<dbReference type="InterPro" id="IPR024083">
    <property type="entry name" value="Fumarase/histidase_N"/>
</dbReference>
<dbReference type="InterPro" id="IPR020557">
    <property type="entry name" value="Fumarate_lyase_CS"/>
</dbReference>
<evidence type="ECO:0000256" key="9">
    <source>
        <dbReference type="ARBA" id="ARBA00030717"/>
    </source>
</evidence>
<dbReference type="NCBIfam" id="TIGR00928">
    <property type="entry name" value="purB"/>
    <property type="match status" value="1"/>
</dbReference>
<comment type="pathway">
    <text evidence="1 12">Purine metabolism; IMP biosynthesis via de novo pathway; 5-amino-1-(5-phospho-D-ribosyl)imidazole-4-carboxamide from 5-amino-1-(5-phospho-D-ribosyl)imidazole-4-carboxylate: step 2/2.</text>
</comment>
<dbReference type="PRINTS" id="PR00149">
    <property type="entry name" value="FUMRATELYASE"/>
</dbReference>
<dbReference type="PANTHER" id="PTHR43172:SF1">
    <property type="entry name" value="ADENYLOSUCCINATE LYASE"/>
    <property type="match status" value="1"/>
</dbReference>
<evidence type="ECO:0000256" key="11">
    <source>
        <dbReference type="NCBIfam" id="TIGR00928"/>
    </source>
</evidence>
<dbReference type="GO" id="GO:0005829">
    <property type="term" value="C:cytosol"/>
    <property type="evidence" value="ECO:0007669"/>
    <property type="project" value="TreeGrafter"/>
</dbReference>
<dbReference type="UniPathway" id="UPA00075">
    <property type="reaction ID" value="UER00336"/>
</dbReference>
<dbReference type="Pfam" id="PF00206">
    <property type="entry name" value="Lyase_1"/>
    <property type="match status" value="1"/>
</dbReference>
<evidence type="ECO:0000256" key="10">
    <source>
        <dbReference type="ARBA" id="ARBA00049115"/>
    </source>
</evidence>
<keyword evidence="7 12" id="KW-0456">Lyase</keyword>
<evidence type="ECO:0000313" key="15">
    <source>
        <dbReference type="Proteomes" id="UP000250918"/>
    </source>
</evidence>
<comment type="caution">
    <text evidence="14">The sequence shown here is derived from an EMBL/GenBank/DDBJ whole genome shotgun (WGS) entry which is preliminary data.</text>
</comment>
<evidence type="ECO:0000313" key="14">
    <source>
        <dbReference type="EMBL" id="PWB75457.1"/>
    </source>
</evidence>
<evidence type="ECO:0000256" key="5">
    <source>
        <dbReference type="ARBA" id="ARBA00017058"/>
    </source>
</evidence>
<evidence type="ECO:0000256" key="2">
    <source>
        <dbReference type="ARBA" id="ARBA00004734"/>
    </source>
</evidence>
<dbReference type="SMART" id="SM00998">
    <property type="entry name" value="ADSL_C"/>
    <property type="match status" value="1"/>
</dbReference>
<comment type="similarity">
    <text evidence="3 12">Belongs to the lyase 1 family. Adenylosuccinate lyase subfamily.</text>
</comment>
<dbReference type="AlphaFoldDB" id="A0A855X5D5"/>
<dbReference type="GO" id="GO:0044208">
    <property type="term" value="P:'de novo' AMP biosynthetic process"/>
    <property type="evidence" value="ECO:0007669"/>
    <property type="project" value="UniProtKB-UniPathway"/>
</dbReference>
<evidence type="ECO:0000256" key="3">
    <source>
        <dbReference type="ARBA" id="ARBA00008273"/>
    </source>
</evidence>
<dbReference type="GO" id="GO:0070626">
    <property type="term" value="F:(S)-2-(5-amino-1-(5-phospho-D-ribosyl)imidazole-4-carboxamido) succinate lyase (fumarate-forming) activity"/>
    <property type="evidence" value="ECO:0007669"/>
    <property type="project" value="TreeGrafter"/>
</dbReference>
<name>A0A855X5D5_9BACT</name>
<comment type="catalytic activity">
    <reaction evidence="8">
        <text>(2S)-2-[5-amino-1-(5-phospho-beta-D-ribosyl)imidazole-4-carboxamido]succinate = 5-amino-1-(5-phospho-beta-D-ribosyl)imidazole-4-carboxamide + fumarate</text>
        <dbReference type="Rhea" id="RHEA:23920"/>
        <dbReference type="ChEBI" id="CHEBI:29806"/>
        <dbReference type="ChEBI" id="CHEBI:58443"/>
        <dbReference type="ChEBI" id="CHEBI:58475"/>
        <dbReference type="EC" id="4.3.2.2"/>
    </reaction>
    <physiologicalReaction direction="left-to-right" evidence="8">
        <dbReference type="Rhea" id="RHEA:23921"/>
    </physiologicalReaction>
</comment>
<evidence type="ECO:0000256" key="12">
    <source>
        <dbReference type="RuleBase" id="RU361172"/>
    </source>
</evidence>
<evidence type="ECO:0000256" key="6">
    <source>
        <dbReference type="ARBA" id="ARBA00022755"/>
    </source>
</evidence>
<evidence type="ECO:0000256" key="7">
    <source>
        <dbReference type="ARBA" id="ARBA00023239"/>
    </source>
</evidence>
<dbReference type="InterPro" id="IPR008948">
    <property type="entry name" value="L-Aspartase-like"/>
</dbReference>
<dbReference type="SUPFAM" id="SSF48557">
    <property type="entry name" value="L-aspartase-like"/>
    <property type="match status" value="1"/>
</dbReference>
<dbReference type="PRINTS" id="PR00145">
    <property type="entry name" value="ARGSUCLYASE"/>
</dbReference>
<dbReference type="EC" id="4.3.2.2" evidence="4 11"/>
<protein>
    <recommendedName>
        <fullName evidence="5 11">Adenylosuccinate lyase</fullName>
        <shortName evidence="12">ASL</shortName>
        <ecNumber evidence="4 11">4.3.2.2</ecNumber>
    </recommendedName>
    <alternativeName>
        <fullName evidence="9 12">Adenylosuccinase</fullName>
    </alternativeName>
</protein>
<proteinExistence type="inferred from homology"/>
<accession>A0A855X5D5</accession>
<dbReference type="PANTHER" id="PTHR43172">
    <property type="entry name" value="ADENYLOSUCCINATE LYASE"/>
    <property type="match status" value="1"/>
</dbReference>
<dbReference type="FunFam" id="1.20.200.10:FF:000008">
    <property type="entry name" value="Adenylosuccinate lyase"/>
    <property type="match status" value="1"/>
</dbReference>
<dbReference type="Gene3D" id="1.10.40.30">
    <property type="entry name" value="Fumarase/aspartase (C-terminal domain)"/>
    <property type="match status" value="1"/>
</dbReference>
<dbReference type="Gene3D" id="1.20.200.10">
    <property type="entry name" value="Fumarase/aspartase (Central domain)"/>
    <property type="match status" value="1"/>
</dbReference>
<dbReference type="Pfam" id="PF10397">
    <property type="entry name" value="ADSL_C"/>
    <property type="match status" value="1"/>
</dbReference>
<evidence type="ECO:0000256" key="4">
    <source>
        <dbReference type="ARBA" id="ARBA00012339"/>
    </source>
</evidence>
<dbReference type="InterPro" id="IPR004769">
    <property type="entry name" value="Pur_lyase"/>
</dbReference>
<gene>
    <name evidence="14" type="ORF">C3F09_02365</name>
</gene>
<dbReference type="InterPro" id="IPR000362">
    <property type="entry name" value="Fumarate_lyase_fam"/>
</dbReference>
<dbReference type="CDD" id="cd01360">
    <property type="entry name" value="Adenylsuccinate_lyase_1"/>
    <property type="match status" value="1"/>
</dbReference>
<dbReference type="PROSITE" id="PS00163">
    <property type="entry name" value="FUMARATE_LYASES"/>
    <property type="match status" value="1"/>
</dbReference>
<dbReference type="UniPathway" id="UPA00074">
    <property type="reaction ID" value="UER00132"/>
</dbReference>
<dbReference type="GO" id="GO:0004018">
    <property type="term" value="F:N6-(1,2-dicarboxyethyl)AMP AMP-lyase (fumarate-forming) activity"/>
    <property type="evidence" value="ECO:0007669"/>
    <property type="project" value="UniProtKB-UniRule"/>
</dbReference>
<evidence type="ECO:0000256" key="1">
    <source>
        <dbReference type="ARBA" id="ARBA00004706"/>
    </source>
</evidence>
<dbReference type="Proteomes" id="UP000250918">
    <property type="component" value="Unassembled WGS sequence"/>
</dbReference>
<dbReference type="InterPro" id="IPR022761">
    <property type="entry name" value="Fumarate_lyase_N"/>
</dbReference>
<dbReference type="EMBL" id="PQAP01000009">
    <property type="protein sequence ID" value="PWB75457.1"/>
    <property type="molecule type" value="Genomic_DNA"/>
</dbReference>
<dbReference type="FunFam" id="1.10.40.30:FF:000007">
    <property type="entry name" value="Adenylosuccinate lyase"/>
    <property type="match status" value="1"/>
</dbReference>
<organism evidence="14 15">
    <name type="scientific">candidate division GN15 bacterium</name>
    <dbReference type="NCBI Taxonomy" id="2072418"/>
    <lineage>
        <taxon>Bacteria</taxon>
        <taxon>candidate division GN15</taxon>
    </lineage>
</organism>
<reference evidence="14 15" key="1">
    <citation type="journal article" date="2018" name="ISME J.">
        <title>A methanotrophic archaeon couples anaerobic oxidation of methane to Fe(III) reduction.</title>
        <authorList>
            <person name="Cai C."/>
            <person name="Leu A.O."/>
            <person name="Xie G.J."/>
            <person name="Guo J."/>
            <person name="Feng Y."/>
            <person name="Zhao J.X."/>
            <person name="Tyson G.W."/>
            <person name="Yuan Z."/>
            <person name="Hu S."/>
        </authorList>
    </citation>
    <scope>NUCLEOTIDE SEQUENCE [LARGE SCALE GENOMIC DNA]</scope>
    <source>
        <strain evidence="14">FeB_12</strain>
    </source>
</reference>
<keyword evidence="6 12" id="KW-0658">Purine biosynthesis</keyword>
<evidence type="ECO:0000256" key="8">
    <source>
        <dbReference type="ARBA" id="ARBA00024477"/>
    </source>
</evidence>
<comment type="pathway">
    <text evidence="2 12">Purine metabolism; AMP biosynthesis via de novo pathway; AMP from IMP: step 2/2.</text>
</comment>
<evidence type="ECO:0000259" key="13">
    <source>
        <dbReference type="SMART" id="SM00998"/>
    </source>
</evidence>
<dbReference type="InterPro" id="IPR019468">
    <property type="entry name" value="AdenyloSucc_lyase_C"/>
</dbReference>
<feature type="domain" description="Adenylosuccinate lyase C-terminal" evidence="13">
    <location>
        <begin position="349"/>
        <end position="429"/>
    </location>
</feature>
<dbReference type="Gene3D" id="1.10.275.10">
    <property type="entry name" value="Fumarase/aspartase (N-terminal domain)"/>
    <property type="match status" value="1"/>
</dbReference>
<comment type="catalytic activity">
    <reaction evidence="10">
        <text>N(6)-(1,2-dicarboxyethyl)-AMP = fumarate + AMP</text>
        <dbReference type="Rhea" id="RHEA:16853"/>
        <dbReference type="ChEBI" id="CHEBI:29806"/>
        <dbReference type="ChEBI" id="CHEBI:57567"/>
        <dbReference type="ChEBI" id="CHEBI:456215"/>
        <dbReference type="EC" id="4.3.2.2"/>
    </reaction>
    <physiologicalReaction direction="left-to-right" evidence="10">
        <dbReference type="Rhea" id="RHEA:16854"/>
    </physiologicalReaction>
</comment>